<sequence length="126" mass="13807">RDAVLLVDGNITFADFPGNSDVFNNGGRSIALIVTGSINIHSDIDQINAILIGESVNFAFDIASGSTTPNPLKIVGNVISHQPVTKLKRERSDLERPSVFIVVSPKMYMDLWTKLSQITLRGRQIQ</sequence>
<dbReference type="Proteomes" id="UP000230027">
    <property type="component" value="Unassembled WGS sequence"/>
</dbReference>
<evidence type="ECO:0000313" key="2">
    <source>
        <dbReference type="Proteomes" id="UP000230027"/>
    </source>
</evidence>
<dbReference type="EMBL" id="PFOD01000072">
    <property type="protein sequence ID" value="PIZ64695.1"/>
    <property type="molecule type" value="Genomic_DNA"/>
</dbReference>
<accession>A0A2M7U2W0</accession>
<evidence type="ECO:0000313" key="1">
    <source>
        <dbReference type="EMBL" id="PIZ64695.1"/>
    </source>
</evidence>
<name>A0A2M7U2W0_9BACT</name>
<feature type="non-terminal residue" evidence="1">
    <location>
        <position position="1"/>
    </location>
</feature>
<comment type="caution">
    <text evidence="1">The sequence shown here is derived from an EMBL/GenBank/DDBJ whole genome shotgun (WGS) entry which is preliminary data.</text>
</comment>
<organism evidence="1 2">
    <name type="scientific">Candidatus Roizmanbacteria bacterium CG_4_10_14_0_2_um_filter_36_9</name>
    <dbReference type="NCBI Taxonomy" id="1974823"/>
    <lineage>
        <taxon>Bacteria</taxon>
        <taxon>Candidatus Roizmaniibacteriota</taxon>
    </lineage>
</organism>
<reference evidence="2" key="1">
    <citation type="submission" date="2017-09" db="EMBL/GenBank/DDBJ databases">
        <title>Depth-based differentiation of microbial function through sediment-hosted aquifers and enrichment of novel symbionts in the deep terrestrial subsurface.</title>
        <authorList>
            <person name="Probst A.J."/>
            <person name="Ladd B."/>
            <person name="Jarett J.K."/>
            <person name="Geller-Mcgrath D.E."/>
            <person name="Sieber C.M.K."/>
            <person name="Emerson J.B."/>
            <person name="Anantharaman K."/>
            <person name="Thomas B.C."/>
            <person name="Malmstrom R."/>
            <person name="Stieglmeier M."/>
            <person name="Klingl A."/>
            <person name="Woyke T."/>
            <person name="Ryan C.M."/>
            <person name="Banfield J.F."/>
        </authorList>
    </citation>
    <scope>NUCLEOTIDE SEQUENCE [LARGE SCALE GENOMIC DNA]</scope>
</reference>
<gene>
    <name evidence="1" type="ORF">COY14_04275</name>
</gene>
<protein>
    <submittedName>
        <fullName evidence="1">Uncharacterized protein</fullName>
    </submittedName>
</protein>
<proteinExistence type="predicted"/>
<dbReference type="AlphaFoldDB" id="A0A2M7U2W0"/>